<protein>
    <recommendedName>
        <fullName evidence="1">F-box domain-containing protein</fullName>
    </recommendedName>
</protein>
<evidence type="ECO:0000313" key="2">
    <source>
        <dbReference type="EMBL" id="KAF5353098.1"/>
    </source>
</evidence>
<gene>
    <name evidence="2" type="ORF">D9758_008701</name>
</gene>
<dbReference type="OrthoDB" id="2447803at2759"/>
<sequence length="380" mass="43330">MHPLFLVPELLIIVFRKLKRLDQVHCTLVCKLWSEIALDILWNRALALELLANLLAPVKRTSSSIRMIPNIYSFGALLDEHAWSRFHSMYSSRVRTLCHFSPFSDSDLSDFSSIFQEIEATRPVSLPILPELRVLEWRSDPVTFQSSIFMHDKIKKFITVAIDESQNLEDVKISHLRSLSRAISTRMPFLTFLEVELYPRQEYVASLVVLLNNLSNLTHFGTSAFDDISPILSCSGASRLQSLKLFAFVFDKATRKSGGPFPEGNYPARLGNLAVCVVKYSAITPFFQHHDLVYLKTINIKTFHVEKPVSVRLFFHILSRSCPALAFVYVAFCNDDYWLRDDEVSPPAPNEEIVTFDDMKTMLNCKNIADFLSSITTLPA</sequence>
<proteinExistence type="predicted"/>
<dbReference type="AlphaFoldDB" id="A0A8H5FY65"/>
<organism evidence="2 3">
    <name type="scientific">Tetrapyrgos nigripes</name>
    <dbReference type="NCBI Taxonomy" id="182062"/>
    <lineage>
        <taxon>Eukaryota</taxon>
        <taxon>Fungi</taxon>
        <taxon>Dikarya</taxon>
        <taxon>Basidiomycota</taxon>
        <taxon>Agaricomycotina</taxon>
        <taxon>Agaricomycetes</taxon>
        <taxon>Agaricomycetidae</taxon>
        <taxon>Agaricales</taxon>
        <taxon>Marasmiineae</taxon>
        <taxon>Marasmiaceae</taxon>
        <taxon>Tetrapyrgos</taxon>
    </lineage>
</organism>
<dbReference type="SUPFAM" id="SSF81383">
    <property type="entry name" value="F-box domain"/>
    <property type="match status" value="1"/>
</dbReference>
<evidence type="ECO:0000313" key="3">
    <source>
        <dbReference type="Proteomes" id="UP000559256"/>
    </source>
</evidence>
<name>A0A8H5FY65_9AGAR</name>
<dbReference type="Pfam" id="PF12937">
    <property type="entry name" value="F-box-like"/>
    <property type="match status" value="1"/>
</dbReference>
<reference evidence="2 3" key="1">
    <citation type="journal article" date="2020" name="ISME J.">
        <title>Uncovering the hidden diversity of litter-decomposition mechanisms in mushroom-forming fungi.</title>
        <authorList>
            <person name="Floudas D."/>
            <person name="Bentzer J."/>
            <person name="Ahren D."/>
            <person name="Johansson T."/>
            <person name="Persson P."/>
            <person name="Tunlid A."/>
        </authorList>
    </citation>
    <scope>NUCLEOTIDE SEQUENCE [LARGE SCALE GENOMIC DNA]</scope>
    <source>
        <strain evidence="2 3">CBS 291.85</strain>
    </source>
</reference>
<dbReference type="InterPro" id="IPR036047">
    <property type="entry name" value="F-box-like_dom_sf"/>
</dbReference>
<dbReference type="EMBL" id="JAACJM010000064">
    <property type="protein sequence ID" value="KAF5353098.1"/>
    <property type="molecule type" value="Genomic_DNA"/>
</dbReference>
<keyword evidence="3" id="KW-1185">Reference proteome</keyword>
<evidence type="ECO:0000259" key="1">
    <source>
        <dbReference type="Pfam" id="PF12937"/>
    </source>
</evidence>
<dbReference type="InterPro" id="IPR001810">
    <property type="entry name" value="F-box_dom"/>
</dbReference>
<dbReference type="Proteomes" id="UP000559256">
    <property type="component" value="Unassembled WGS sequence"/>
</dbReference>
<comment type="caution">
    <text evidence="2">The sequence shown here is derived from an EMBL/GenBank/DDBJ whole genome shotgun (WGS) entry which is preliminary data.</text>
</comment>
<accession>A0A8H5FY65</accession>
<feature type="domain" description="F-box" evidence="1">
    <location>
        <begin position="8"/>
        <end position="44"/>
    </location>
</feature>